<comment type="caution">
    <text evidence="9">The sequence shown here is derived from an EMBL/GenBank/DDBJ whole genome shotgun (WGS) entry which is preliminary data.</text>
</comment>
<evidence type="ECO:0000256" key="4">
    <source>
        <dbReference type="ARBA" id="ARBA00023136"/>
    </source>
</evidence>
<comment type="similarity">
    <text evidence="6 7">Belongs to the FliO/MopB family.</text>
</comment>
<keyword evidence="2 7" id="KW-0812">Transmembrane</keyword>
<keyword evidence="4 7" id="KW-0472">Membrane</keyword>
<dbReference type="Pfam" id="PF04347">
    <property type="entry name" value="FliO"/>
    <property type="match status" value="1"/>
</dbReference>
<dbReference type="Proteomes" id="UP001382455">
    <property type="component" value="Unassembled WGS sequence"/>
</dbReference>
<gene>
    <name evidence="9" type="primary">fliO</name>
    <name evidence="9" type="ORF">WAE96_04510</name>
</gene>
<dbReference type="EMBL" id="JBAWKS010000001">
    <property type="protein sequence ID" value="MEI4548976.1"/>
    <property type="molecule type" value="Genomic_DNA"/>
</dbReference>
<keyword evidence="3 7" id="KW-1133">Transmembrane helix</keyword>
<evidence type="ECO:0000256" key="3">
    <source>
        <dbReference type="ARBA" id="ARBA00022989"/>
    </source>
</evidence>
<keyword evidence="5 7" id="KW-0975">Bacterial flagellum</keyword>
<dbReference type="InterPro" id="IPR022781">
    <property type="entry name" value="Flagellar_biosynth_FliO"/>
</dbReference>
<evidence type="ECO:0000256" key="6">
    <source>
        <dbReference type="ARBA" id="ARBA00037937"/>
    </source>
</evidence>
<feature type="transmembrane region" description="Helical" evidence="7">
    <location>
        <begin position="30"/>
        <end position="50"/>
    </location>
</feature>
<keyword evidence="8" id="KW-0732">Signal</keyword>
<comment type="subcellular location">
    <subcellularLocation>
        <location evidence="7">Cell membrane</location>
    </subcellularLocation>
    <subcellularLocation>
        <location evidence="7">Bacterial flagellum basal body</location>
    </subcellularLocation>
</comment>
<evidence type="ECO:0000256" key="1">
    <source>
        <dbReference type="ARBA" id="ARBA00022475"/>
    </source>
</evidence>
<dbReference type="PANTHER" id="PTHR38766">
    <property type="entry name" value="FLAGELLAR PROTEIN FLIO"/>
    <property type="match status" value="1"/>
</dbReference>
<proteinExistence type="inferred from homology"/>
<keyword evidence="9" id="KW-0969">Cilium</keyword>
<dbReference type="RefSeq" id="WP_336434713.1">
    <property type="nucleotide sequence ID" value="NZ_JBAWKS010000001.1"/>
</dbReference>
<feature type="chain" id="PRO_5046237720" description="Flagellar protein" evidence="8">
    <location>
        <begin position="21"/>
        <end position="128"/>
    </location>
</feature>
<dbReference type="InterPro" id="IPR052205">
    <property type="entry name" value="FliO/MopB"/>
</dbReference>
<feature type="signal peptide" evidence="8">
    <location>
        <begin position="1"/>
        <end position="20"/>
    </location>
</feature>
<keyword evidence="9" id="KW-0282">Flagellum</keyword>
<evidence type="ECO:0000256" key="7">
    <source>
        <dbReference type="RuleBase" id="RU362064"/>
    </source>
</evidence>
<keyword evidence="9" id="KW-0966">Cell projection</keyword>
<evidence type="ECO:0000256" key="8">
    <source>
        <dbReference type="SAM" id="SignalP"/>
    </source>
</evidence>
<dbReference type="PANTHER" id="PTHR38766:SF1">
    <property type="entry name" value="FLAGELLAR PROTEIN FLIO"/>
    <property type="match status" value="1"/>
</dbReference>
<dbReference type="NCBIfam" id="TIGR03500">
    <property type="entry name" value="FliO_TIGR"/>
    <property type="match status" value="1"/>
</dbReference>
<keyword evidence="10" id="KW-1185">Reference proteome</keyword>
<evidence type="ECO:0000256" key="5">
    <source>
        <dbReference type="ARBA" id="ARBA00023143"/>
    </source>
</evidence>
<name>A0ABU8EQ04_9GAMM</name>
<reference evidence="9 10" key="1">
    <citation type="submission" date="2023-12" db="EMBL/GenBank/DDBJ databases">
        <title>Friends and Foes: Symbiotic and Algicidal bacterial influence on Karenia brevis blooms.</title>
        <authorList>
            <person name="Fei C."/>
            <person name="Mohamed A.R."/>
            <person name="Booker A."/>
            <person name="Arshad M."/>
            <person name="Klass S."/>
            <person name="Ahn S."/>
            <person name="Gilbert P.M."/>
            <person name="Heil C.A."/>
            <person name="Martinez J.M."/>
            <person name="Amin S.A."/>
        </authorList>
    </citation>
    <scope>NUCLEOTIDE SEQUENCE [LARGE SCALE GENOMIC DNA]</scope>
    <source>
        <strain evidence="9 10">CE15</strain>
    </source>
</reference>
<accession>A0ABU8EQ04</accession>
<evidence type="ECO:0000313" key="9">
    <source>
        <dbReference type="EMBL" id="MEI4548976.1"/>
    </source>
</evidence>
<organism evidence="9 10">
    <name type="scientific">Pseudoalteromonas spongiae</name>
    <dbReference type="NCBI Taxonomy" id="298657"/>
    <lineage>
        <taxon>Bacteria</taxon>
        <taxon>Pseudomonadati</taxon>
        <taxon>Pseudomonadota</taxon>
        <taxon>Gammaproteobacteria</taxon>
        <taxon>Alteromonadales</taxon>
        <taxon>Pseudoalteromonadaceae</taxon>
        <taxon>Pseudoalteromonas</taxon>
    </lineage>
</organism>
<keyword evidence="1 7" id="KW-1003">Cell membrane</keyword>
<protein>
    <recommendedName>
        <fullName evidence="7">Flagellar protein</fullName>
    </recommendedName>
</protein>
<sequence length="128" mass="14292">MKKNIGLLSTLLIVPFSLLAAEPAGFQQLASMIMSLLLVVGCIVLLAVLIKRFNPQMTPSDEFKVIRSINIGSKERLLVVEMDNKHHVLGVTSGSINYLYQLETPLAEQQMPEFAKQLAHFMNPKNKK</sequence>
<evidence type="ECO:0000313" key="10">
    <source>
        <dbReference type="Proteomes" id="UP001382455"/>
    </source>
</evidence>
<evidence type="ECO:0000256" key="2">
    <source>
        <dbReference type="ARBA" id="ARBA00022692"/>
    </source>
</evidence>